<gene>
    <name evidence="1" type="ORF">ACFSW6_17265</name>
</gene>
<name>A0ABW5UQE0_9BURK</name>
<comment type="caution">
    <text evidence="1">The sequence shown here is derived from an EMBL/GenBank/DDBJ whole genome shotgun (WGS) entry which is preliminary data.</text>
</comment>
<dbReference type="EMBL" id="JBHUMV010000008">
    <property type="protein sequence ID" value="MFD2755821.1"/>
    <property type="molecule type" value="Genomic_DNA"/>
</dbReference>
<dbReference type="RefSeq" id="WP_066481279.1">
    <property type="nucleotide sequence ID" value="NZ_JBHUMV010000008.1"/>
</dbReference>
<protein>
    <recommendedName>
        <fullName evidence="3">Toxic anion resistance protein</fullName>
    </recommendedName>
</protein>
<dbReference type="Proteomes" id="UP001597463">
    <property type="component" value="Unassembled WGS sequence"/>
</dbReference>
<evidence type="ECO:0000313" key="2">
    <source>
        <dbReference type="Proteomes" id="UP001597463"/>
    </source>
</evidence>
<sequence>MSDVTQPSAQPAGTAIQAAQPPGALQIPQNFPTALPAAEMAAVLGRVQNFELMALAPAEIAKLGFEAELTLNQVFDRFLAEVDKHKAPVVFGLLDRLSAAVESEKLDQLADRILSGEKPSLMTRLAGLLSAQAMRSAISKALAETAQLVSFKTKRLSDEVNKLERELSGEMRRLESDMHGLDSVLQEYHRFRKLFAVEALFLYNAHLYARQQVQALEPAMEQDHLLRMQATQKLQALESRALAVEGCMTRLPADQLVLAQIQDSGLSTLQELATTASVRFASIKSSLLGLYSAYRVLETQQLSQKGKDLDENLSRMRGKLMQQVAGTAARAPGDNRQSQAQQIQSVVAGTRELMEIAGQARIANQQKFAQARELMAASRQEMLALGQTVLASAQARRA</sequence>
<organism evidence="1 2">
    <name type="scientific">Comamonas terrae</name>
    <dbReference type="NCBI Taxonomy" id="673548"/>
    <lineage>
        <taxon>Bacteria</taxon>
        <taxon>Pseudomonadati</taxon>
        <taxon>Pseudomonadota</taxon>
        <taxon>Betaproteobacteria</taxon>
        <taxon>Burkholderiales</taxon>
        <taxon>Comamonadaceae</taxon>
        <taxon>Comamonas</taxon>
    </lineage>
</organism>
<evidence type="ECO:0008006" key="3">
    <source>
        <dbReference type="Google" id="ProtNLM"/>
    </source>
</evidence>
<evidence type="ECO:0000313" key="1">
    <source>
        <dbReference type="EMBL" id="MFD2755821.1"/>
    </source>
</evidence>
<accession>A0ABW5UQE0</accession>
<keyword evidence="2" id="KW-1185">Reference proteome</keyword>
<reference evidence="2" key="1">
    <citation type="journal article" date="2019" name="Int. J. Syst. Evol. Microbiol.">
        <title>The Global Catalogue of Microorganisms (GCM) 10K type strain sequencing project: providing services to taxonomists for standard genome sequencing and annotation.</title>
        <authorList>
            <consortium name="The Broad Institute Genomics Platform"/>
            <consortium name="The Broad Institute Genome Sequencing Center for Infectious Disease"/>
            <person name="Wu L."/>
            <person name="Ma J."/>
        </authorList>
    </citation>
    <scope>NUCLEOTIDE SEQUENCE [LARGE SCALE GENOMIC DNA]</scope>
    <source>
        <strain evidence="2">TISTR 1906</strain>
    </source>
</reference>
<proteinExistence type="predicted"/>